<dbReference type="AlphaFoldDB" id="A0A2J7ZV34"/>
<accession>A0A2J7ZV34</accession>
<dbReference type="Proteomes" id="UP000236333">
    <property type="component" value="Unassembled WGS sequence"/>
</dbReference>
<keyword evidence="4" id="KW-1185">Reference proteome</keyword>
<name>A0A2J7ZV34_9CHLO</name>
<gene>
    <name evidence="3" type="ORF">TSOC_009738</name>
</gene>
<dbReference type="InterPro" id="IPR014830">
    <property type="entry name" value="Glycolipid_transfer_prot_dom"/>
</dbReference>
<proteinExistence type="predicted"/>
<keyword evidence="1" id="KW-0813">Transport</keyword>
<dbReference type="Pfam" id="PF08718">
    <property type="entry name" value="GLTP"/>
    <property type="match status" value="1"/>
</dbReference>
<evidence type="ECO:0000313" key="3">
    <source>
        <dbReference type="EMBL" id="PNH04133.1"/>
    </source>
</evidence>
<dbReference type="SUPFAM" id="SSF110004">
    <property type="entry name" value="Glycolipid transfer protein, GLTP"/>
    <property type="match status" value="1"/>
</dbReference>
<evidence type="ECO:0000259" key="2">
    <source>
        <dbReference type="Pfam" id="PF08718"/>
    </source>
</evidence>
<sequence length="123" mass="13485">MPSAFARASFSCASIKGPDGFLQTQPFLDVCRQVLPVVEKLGTAFTLVKTDIGGNIEVGAAMFKHLPVALPTMRLPMSQRLSLRAAKDPDRYTRLFSIVADEVVEKAQNDSTSCTKGLLWLKR</sequence>
<dbReference type="GO" id="GO:0005829">
    <property type="term" value="C:cytosol"/>
    <property type="evidence" value="ECO:0007669"/>
    <property type="project" value="TreeGrafter"/>
</dbReference>
<comment type="caution">
    <text evidence="3">The sequence shown here is derived from an EMBL/GenBank/DDBJ whole genome shotgun (WGS) entry which is preliminary data.</text>
</comment>
<organism evidence="3 4">
    <name type="scientific">Tetrabaena socialis</name>
    <dbReference type="NCBI Taxonomy" id="47790"/>
    <lineage>
        <taxon>Eukaryota</taxon>
        <taxon>Viridiplantae</taxon>
        <taxon>Chlorophyta</taxon>
        <taxon>core chlorophytes</taxon>
        <taxon>Chlorophyceae</taxon>
        <taxon>CS clade</taxon>
        <taxon>Chlamydomonadales</taxon>
        <taxon>Tetrabaenaceae</taxon>
        <taxon>Tetrabaena</taxon>
    </lineage>
</organism>
<evidence type="ECO:0000256" key="1">
    <source>
        <dbReference type="ARBA" id="ARBA00022448"/>
    </source>
</evidence>
<dbReference type="PANTHER" id="PTHR10219">
    <property type="entry name" value="GLYCOLIPID TRANSFER PROTEIN-RELATED"/>
    <property type="match status" value="1"/>
</dbReference>
<evidence type="ECO:0000313" key="4">
    <source>
        <dbReference type="Proteomes" id="UP000236333"/>
    </source>
</evidence>
<dbReference type="PANTHER" id="PTHR10219:SF25">
    <property type="entry name" value="PLECKSTRIN HOMOLOGY DOMAIN-CONTAINING FAMILY A MEMBER 8"/>
    <property type="match status" value="1"/>
</dbReference>
<protein>
    <submittedName>
        <fullName evidence="3">Pleckstrin y domain-containing family A member 8</fullName>
    </submittedName>
</protein>
<dbReference type="EMBL" id="PGGS01000420">
    <property type="protein sequence ID" value="PNH04133.1"/>
    <property type="molecule type" value="Genomic_DNA"/>
</dbReference>
<dbReference type="GO" id="GO:1902388">
    <property type="term" value="F:ceramide 1-phosphate transfer activity"/>
    <property type="evidence" value="ECO:0007669"/>
    <property type="project" value="TreeGrafter"/>
</dbReference>
<dbReference type="GO" id="GO:0016020">
    <property type="term" value="C:membrane"/>
    <property type="evidence" value="ECO:0007669"/>
    <property type="project" value="TreeGrafter"/>
</dbReference>
<dbReference type="Gene3D" id="1.10.3520.10">
    <property type="entry name" value="Glycolipid transfer protein"/>
    <property type="match status" value="1"/>
</dbReference>
<feature type="domain" description="Glycolipid transfer protein" evidence="2">
    <location>
        <begin position="23"/>
        <end position="59"/>
    </location>
</feature>
<dbReference type="InterPro" id="IPR036497">
    <property type="entry name" value="GLTP_sf"/>
</dbReference>
<reference evidence="3 4" key="1">
    <citation type="journal article" date="2017" name="Mol. Biol. Evol.">
        <title>The 4-celled Tetrabaena socialis nuclear genome reveals the essential components for genetic control of cell number at the origin of multicellularity in the volvocine lineage.</title>
        <authorList>
            <person name="Featherston J."/>
            <person name="Arakaki Y."/>
            <person name="Hanschen E.R."/>
            <person name="Ferris P.J."/>
            <person name="Michod R.E."/>
            <person name="Olson B.J.S.C."/>
            <person name="Nozaki H."/>
            <person name="Durand P.M."/>
        </authorList>
    </citation>
    <scope>NUCLEOTIDE SEQUENCE [LARGE SCALE GENOMIC DNA]</scope>
    <source>
        <strain evidence="3 4">NIES-571</strain>
    </source>
</reference>
<dbReference type="GO" id="GO:1902387">
    <property type="term" value="F:ceramide 1-phosphate binding"/>
    <property type="evidence" value="ECO:0007669"/>
    <property type="project" value="TreeGrafter"/>
</dbReference>
<dbReference type="OrthoDB" id="205255at2759"/>